<evidence type="ECO:0000256" key="3">
    <source>
        <dbReference type="ARBA" id="ARBA00022483"/>
    </source>
</evidence>
<comment type="subcellular location">
    <subcellularLocation>
        <location evidence="2">Secreted</location>
    </subcellularLocation>
    <subcellularLocation>
        <location evidence="1">Target cell membrane</location>
    </subcellularLocation>
</comment>
<dbReference type="EMBL" id="BMAV01027883">
    <property type="protein sequence ID" value="GFS63132.1"/>
    <property type="molecule type" value="Genomic_DNA"/>
</dbReference>
<organism evidence="13 14">
    <name type="scientific">Trichonephila inaurata madagascariensis</name>
    <dbReference type="NCBI Taxonomy" id="2747483"/>
    <lineage>
        <taxon>Eukaryota</taxon>
        <taxon>Metazoa</taxon>
        <taxon>Ecdysozoa</taxon>
        <taxon>Arthropoda</taxon>
        <taxon>Chelicerata</taxon>
        <taxon>Arachnida</taxon>
        <taxon>Araneae</taxon>
        <taxon>Araneomorphae</taxon>
        <taxon>Entelegynae</taxon>
        <taxon>Araneoidea</taxon>
        <taxon>Nephilidae</taxon>
        <taxon>Trichonephila</taxon>
        <taxon>Trichonephila inaurata</taxon>
    </lineage>
</organism>
<evidence type="ECO:0000313" key="13">
    <source>
        <dbReference type="EMBL" id="GFS63132.1"/>
    </source>
</evidence>
<dbReference type="GO" id="GO:0005576">
    <property type="term" value="C:extracellular region"/>
    <property type="evidence" value="ECO:0007669"/>
    <property type="project" value="UniProtKB-SubCell"/>
</dbReference>
<dbReference type="PANTHER" id="PTHR20923:SF1">
    <property type="entry name" value="G PATCH DOMAIN AND ANKYRIN REPEAT-CONTAINING PROTEIN 1"/>
    <property type="match status" value="1"/>
</dbReference>
<evidence type="ECO:0000256" key="7">
    <source>
        <dbReference type="ARBA" id="ARBA00022699"/>
    </source>
</evidence>
<evidence type="ECO:0000313" key="14">
    <source>
        <dbReference type="Proteomes" id="UP000886998"/>
    </source>
</evidence>
<dbReference type="GO" id="GO:0090729">
    <property type="term" value="F:toxin activity"/>
    <property type="evidence" value="ECO:0007669"/>
    <property type="project" value="UniProtKB-KW"/>
</dbReference>
<dbReference type="PROSITE" id="PS50088">
    <property type="entry name" value="ANK_REPEAT"/>
    <property type="match status" value="1"/>
</dbReference>
<comment type="caution">
    <text evidence="13">The sequence shown here is derived from an EMBL/GenBank/DDBJ whole genome shotgun (WGS) entry which is preliminary data.</text>
</comment>
<dbReference type="Proteomes" id="UP000886998">
    <property type="component" value="Unassembled WGS sequence"/>
</dbReference>
<dbReference type="PANTHER" id="PTHR20923">
    <property type="entry name" value="BAT4 PROTEIN-RELATED"/>
    <property type="match status" value="1"/>
</dbReference>
<dbReference type="PROSITE" id="PS50297">
    <property type="entry name" value="ANK_REP_REGION"/>
    <property type="match status" value="1"/>
</dbReference>
<keyword evidence="3" id="KW-0268">Exocytosis</keyword>
<evidence type="ECO:0000256" key="5">
    <source>
        <dbReference type="ARBA" id="ARBA00022537"/>
    </source>
</evidence>
<gene>
    <name evidence="13" type="primary">AVEN_156138_1</name>
    <name evidence="13" type="ORF">TNIN_240841</name>
</gene>
<dbReference type="SUPFAM" id="SSF48403">
    <property type="entry name" value="Ankyrin repeat"/>
    <property type="match status" value="1"/>
</dbReference>
<name>A0A8X6JW87_9ARAC</name>
<reference evidence="13" key="1">
    <citation type="submission" date="2020-08" db="EMBL/GenBank/DDBJ databases">
        <title>Multicomponent nature underlies the extraordinary mechanical properties of spider dragline silk.</title>
        <authorList>
            <person name="Kono N."/>
            <person name="Nakamura H."/>
            <person name="Mori M."/>
            <person name="Yoshida Y."/>
            <person name="Ohtoshi R."/>
            <person name="Malay A.D."/>
            <person name="Moran D.A.P."/>
            <person name="Tomita M."/>
            <person name="Numata K."/>
            <person name="Arakawa K."/>
        </authorList>
    </citation>
    <scope>NUCLEOTIDE SEQUENCE</scope>
</reference>
<evidence type="ECO:0000256" key="9">
    <source>
        <dbReference type="ARBA" id="ARBA00023298"/>
    </source>
</evidence>
<dbReference type="SMART" id="SM00248">
    <property type="entry name" value="ANK"/>
    <property type="match status" value="3"/>
</dbReference>
<evidence type="ECO:0000256" key="2">
    <source>
        <dbReference type="ARBA" id="ARBA00004613"/>
    </source>
</evidence>
<proteinExistence type="predicted"/>
<dbReference type="OrthoDB" id="20282at2759"/>
<evidence type="ECO:0000256" key="11">
    <source>
        <dbReference type="SAM" id="MobiDB-lite"/>
    </source>
</evidence>
<keyword evidence="9" id="KW-1053">Target membrane</keyword>
<dbReference type="Pfam" id="PF01585">
    <property type="entry name" value="G-patch"/>
    <property type="match status" value="1"/>
</dbReference>
<dbReference type="InterPro" id="IPR036770">
    <property type="entry name" value="Ankyrin_rpt-contain_sf"/>
</dbReference>
<evidence type="ECO:0000256" key="1">
    <source>
        <dbReference type="ARBA" id="ARBA00004175"/>
    </source>
</evidence>
<keyword evidence="7" id="KW-0528">Neurotoxin</keyword>
<keyword evidence="9" id="KW-0472">Membrane</keyword>
<keyword evidence="10" id="KW-0040">ANK repeat</keyword>
<dbReference type="SMART" id="SM00443">
    <property type="entry name" value="G_patch"/>
    <property type="match status" value="1"/>
</dbReference>
<dbReference type="InterPro" id="IPR039146">
    <property type="entry name" value="GPANK1"/>
</dbReference>
<accession>A0A8X6JW87</accession>
<evidence type="ECO:0000256" key="4">
    <source>
        <dbReference type="ARBA" id="ARBA00022525"/>
    </source>
</evidence>
<dbReference type="GO" id="GO:0044231">
    <property type="term" value="C:host cell presynaptic membrane"/>
    <property type="evidence" value="ECO:0007669"/>
    <property type="project" value="UniProtKB-KW"/>
</dbReference>
<dbReference type="Pfam" id="PF12796">
    <property type="entry name" value="Ank_2"/>
    <property type="match status" value="1"/>
</dbReference>
<keyword evidence="4" id="KW-0964">Secreted</keyword>
<dbReference type="InterPro" id="IPR000467">
    <property type="entry name" value="G_patch_dom"/>
</dbReference>
<protein>
    <submittedName>
        <fullName evidence="13">ANK_REP_REGION domain-containing protein</fullName>
    </submittedName>
</protein>
<evidence type="ECO:0000259" key="12">
    <source>
        <dbReference type="PROSITE" id="PS50174"/>
    </source>
</evidence>
<evidence type="ECO:0000256" key="6">
    <source>
        <dbReference type="ARBA" id="ARBA00022656"/>
    </source>
</evidence>
<evidence type="ECO:0000256" key="8">
    <source>
        <dbReference type="ARBA" id="ARBA00023028"/>
    </source>
</evidence>
<feature type="region of interest" description="Disordered" evidence="11">
    <location>
        <begin position="66"/>
        <end position="85"/>
    </location>
</feature>
<keyword evidence="5" id="KW-1052">Target cell membrane</keyword>
<keyword evidence="6" id="KW-0800">Toxin</keyword>
<dbReference type="GO" id="GO:0006887">
    <property type="term" value="P:exocytosis"/>
    <property type="evidence" value="ECO:0007669"/>
    <property type="project" value="UniProtKB-KW"/>
</dbReference>
<dbReference type="GO" id="GO:0003676">
    <property type="term" value="F:nucleic acid binding"/>
    <property type="evidence" value="ECO:0007669"/>
    <property type="project" value="InterPro"/>
</dbReference>
<keyword evidence="8" id="KW-0638">Presynaptic neurotoxin</keyword>
<dbReference type="GO" id="GO:0044218">
    <property type="term" value="C:other organism cell membrane"/>
    <property type="evidence" value="ECO:0007669"/>
    <property type="project" value="UniProtKB-KW"/>
</dbReference>
<dbReference type="InterPro" id="IPR002110">
    <property type="entry name" value="Ankyrin_rpt"/>
</dbReference>
<feature type="repeat" description="ANK" evidence="10">
    <location>
        <begin position="123"/>
        <end position="155"/>
    </location>
</feature>
<evidence type="ECO:0000256" key="10">
    <source>
        <dbReference type="PROSITE-ProRule" id="PRU00023"/>
    </source>
</evidence>
<dbReference type="Gene3D" id="1.25.40.20">
    <property type="entry name" value="Ankyrin repeat-containing domain"/>
    <property type="match status" value="1"/>
</dbReference>
<dbReference type="AlphaFoldDB" id="A0A8X6JW87"/>
<keyword evidence="14" id="KW-1185">Reference proteome</keyword>
<sequence>MEFSAFSQSQSVSLPVKMISFVSSSKENSEDHVKYKSTFEPNLSGAEVSNFYNSVISLPSEHQNVKKPSNYLKKKSEKSQKSGCSSVNNVKYNSIFLYAQQGNVVGIQQCIENGCSINQQDAYGWTPIMCASCEGHYSTVEYLIKLGANLNIKCKHGWTVMDIARKTQNSAIITLLQNGVSLHEQETSSVISDEEYDSEEKFCNDCKSAYKVCKSAHERSIAHLLTTTKSDISTFYHIPENNKGFQMMLKSGWDKNKGLGMNADGRKFPIKTVFKKDRSCIGKNKEVPKVTHFNANDEASIKMSHHKALRIVREKTLRKQERMKLAARDREREIRFRRLFNT</sequence>
<feature type="domain" description="G-patch" evidence="12">
    <location>
        <begin position="240"/>
        <end position="286"/>
    </location>
</feature>
<dbReference type="PROSITE" id="PS50174">
    <property type="entry name" value="G_PATCH"/>
    <property type="match status" value="1"/>
</dbReference>